<gene>
    <name evidence="2" type="ORF">FAZ21_12680</name>
</gene>
<keyword evidence="3" id="KW-1185">Reference proteome</keyword>
<feature type="region of interest" description="Disordered" evidence="1">
    <location>
        <begin position="1"/>
        <end position="31"/>
    </location>
</feature>
<evidence type="ECO:0000313" key="3">
    <source>
        <dbReference type="Proteomes" id="UP000310016"/>
    </source>
</evidence>
<dbReference type="AlphaFoldDB" id="A0A4U0PWH9"/>
<comment type="caution">
    <text evidence="2">The sequence shown here is derived from an EMBL/GenBank/DDBJ whole genome shotgun (WGS) entry which is preliminary data.</text>
</comment>
<accession>A0A4U0PWH9</accession>
<evidence type="ECO:0000313" key="2">
    <source>
        <dbReference type="EMBL" id="TJZ72896.1"/>
    </source>
</evidence>
<evidence type="ECO:0000256" key="1">
    <source>
        <dbReference type="SAM" id="MobiDB-lite"/>
    </source>
</evidence>
<dbReference type="OrthoDB" id="9848651at2"/>
<protein>
    <submittedName>
        <fullName evidence="2">Uncharacterized protein</fullName>
    </submittedName>
</protein>
<dbReference type="RefSeq" id="WP_136773810.1">
    <property type="nucleotide sequence ID" value="NZ_CP156074.1"/>
</dbReference>
<proteinExistence type="predicted"/>
<reference evidence="2 3" key="1">
    <citation type="submission" date="2019-04" db="EMBL/GenBank/DDBJ databases">
        <title>Chitiniphilus eburnea sp. nov., a novel chitinolytic bacterium isolated from aquaculture sludge.</title>
        <authorList>
            <person name="Sheng M."/>
        </authorList>
    </citation>
    <scope>NUCLEOTIDE SEQUENCE [LARGE SCALE GENOMIC DNA]</scope>
    <source>
        <strain evidence="2 3">HX-2-15</strain>
    </source>
</reference>
<organism evidence="2 3">
    <name type="scientific">Chitiniphilus eburneus</name>
    <dbReference type="NCBI Taxonomy" id="2571148"/>
    <lineage>
        <taxon>Bacteria</taxon>
        <taxon>Pseudomonadati</taxon>
        <taxon>Pseudomonadota</taxon>
        <taxon>Betaproteobacteria</taxon>
        <taxon>Neisseriales</taxon>
        <taxon>Chitinibacteraceae</taxon>
        <taxon>Chitiniphilus</taxon>
    </lineage>
</organism>
<sequence>MQHPLWPDTARRWQAHSRKETDVAVEKPTNPASINEAIIEQYNEDEMTNPEEEVTTGTVPPHLPGHHGQRGIHRWSQPTVH</sequence>
<dbReference type="Proteomes" id="UP000310016">
    <property type="component" value="Unassembled WGS sequence"/>
</dbReference>
<name>A0A4U0PWH9_9NEIS</name>
<feature type="compositionally biased region" description="Basic residues" evidence="1">
    <location>
        <begin position="64"/>
        <end position="73"/>
    </location>
</feature>
<feature type="region of interest" description="Disordered" evidence="1">
    <location>
        <begin position="47"/>
        <end position="81"/>
    </location>
</feature>
<dbReference type="EMBL" id="SUMF01000014">
    <property type="protein sequence ID" value="TJZ72896.1"/>
    <property type="molecule type" value="Genomic_DNA"/>
</dbReference>